<feature type="signal peptide" evidence="1">
    <location>
        <begin position="1"/>
        <end position="18"/>
    </location>
</feature>
<evidence type="ECO:0000256" key="1">
    <source>
        <dbReference type="SAM" id="SignalP"/>
    </source>
</evidence>
<accession>A0A0J9X933</accession>
<comment type="caution">
    <text evidence="2">The sequence shown here is derived from an EMBL/GenBank/DDBJ whole genome shotgun (WGS) entry which is preliminary data.</text>
</comment>
<keyword evidence="1" id="KW-0732">Signal</keyword>
<proteinExistence type="predicted"/>
<keyword evidence="3" id="KW-1185">Reference proteome</keyword>
<evidence type="ECO:0000313" key="2">
    <source>
        <dbReference type="EMBL" id="CDO53752.1"/>
    </source>
</evidence>
<organism evidence="2 3">
    <name type="scientific">Geotrichum candidum</name>
    <name type="common">Oospora lactis</name>
    <name type="synonym">Dipodascus geotrichum</name>
    <dbReference type="NCBI Taxonomy" id="1173061"/>
    <lineage>
        <taxon>Eukaryota</taxon>
        <taxon>Fungi</taxon>
        <taxon>Dikarya</taxon>
        <taxon>Ascomycota</taxon>
        <taxon>Saccharomycotina</taxon>
        <taxon>Dipodascomycetes</taxon>
        <taxon>Dipodascales</taxon>
        <taxon>Dipodascaceae</taxon>
        <taxon>Geotrichum</taxon>
    </lineage>
</organism>
<gene>
    <name evidence="2" type="ORF">BN980_GECA05s06637g</name>
</gene>
<sequence length="171" mass="19926">MKFFFWVLTIALSALGYATDTHDSQRSTQVLRFIWCLLRHNLTESIYVGLNPGNILTLLPPPMSDEMREDTQRVITRCYLSIARELRLSIIWGMIAEDVVYHTTTITDGQYIMLNIAPYAKTFIQEGEFRQAQHKNETLARSQYTDAYEIYIGYDNDCASNKRFGQWSNDY</sequence>
<protein>
    <submittedName>
        <fullName evidence="2">Uncharacterized protein</fullName>
    </submittedName>
</protein>
<name>A0A0J9X933_GEOCN</name>
<dbReference type="AlphaFoldDB" id="A0A0J9X933"/>
<reference evidence="2" key="1">
    <citation type="submission" date="2014-03" db="EMBL/GenBank/DDBJ databases">
        <authorList>
            <person name="Casaregola S."/>
        </authorList>
    </citation>
    <scope>NUCLEOTIDE SEQUENCE [LARGE SCALE GENOMIC DNA]</scope>
    <source>
        <strain evidence="2">CLIB 918</strain>
    </source>
</reference>
<feature type="chain" id="PRO_5005325787" evidence="1">
    <location>
        <begin position="19"/>
        <end position="171"/>
    </location>
</feature>
<dbReference type="Proteomes" id="UP000242525">
    <property type="component" value="Unassembled WGS sequence"/>
</dbReference>
<dbReference type="EMBL" id="CCBN010000005">
    <property type="protein sequence ID" value="CDO53752.1"/>
    <property type="molecule type" value="Genomic_DNA"/>
</dbReference>
<evidence type="ECO:0000313" key="3">
    <source>
        <dbReference type="Proteomes" id="UP000242525"/>
    </source>
</evidence>